<evidence type="ECO:0000256" key="1">
    <source>
        <dbReference type="SAM" id="MobiDB-lite"/>
    </source>
</evidence>
<dbReference type="EMBL" id="JABTTQ020002548">
    <property type="protein sequence ID" value="KAK6123472.1"/>
    <property type="molecule type" value="Genomic_DNA"/>
</dbReference>
<feature type="region of interest" description="Disordered" evidence="1">
    <location>
        <begin position="1"/>
        <end position="23"/>
    </location>
</feature>
<comment type="caution">
    <text evidence="2">The sequence shown here is derived from an EMBL/GenBank/DDBJ whole genome shotgun (WGS) entry which is preliminary data.</text>
</comment>
<dbReference type="CDD" id="cd00303">
    <property type="entry name" value="retropepsin_like"/>
    <property type="match status" value="1"/>
</dbReference>
<keyword evidence="3" id="KW-1185">Reference proteome</keyword>
<dbReference type="Pfam" id="PF08284">
    <property type="entry name" value="RVP_2"/>
    <property type="match status" value="1"/>
</dbReference>
<accession>A0ABR0UM92</accession>
<proteinExistence type="predicted"/>
<organism evidence="2 3">
    <name type="scientific">Rehmannia glutinosa</name>
    <name type="common">Chinese foxglove</name>
    <dbReference type="NCBI Taxonomy" id="99300"/>
    <lineage>
        <taxon>Eukaryota</taxon>
        <taxon>Viridiplantae</taxon>
        <taxon>Streptophyta</taxon>
        <taxon>Embryophyta</taxon>
        <taxon>Tracheophyta</taxon>
        <taxon>Spermatophyta</taxon>
        <taxon>Magnoliopsida</taxon>
        <taxon>eudicotyledons</taxon>
        <taxon>Gunneridae</taxon>
        <taxon>Pentapetalae</taxon>
        <taxon>asterids</taxon>
        <taxon>lamiids</taxon>
        <taxon>Lamiales</taxon>
        <taxon>Orobanchaceae</taxon>
        <taxon>Rehmannieae</taxon>
        <taxon>Rehmannia</taxon>
    </lineage>
</organism>
<evidence type="ECO:0000313" key="3">
    <source>
        <dbReference type="Proteomes" id="UP001318860"/>
    </source>
</evidence>
<reference evidence="2 3" key="1">
    <citation type="journal article" date="2021" name="Comput. Struct. Biotechnol. J.">
        <title>De novo genome assembly of the potent medicinal plant Rehmannia glutinosa using nanopore technology.</title>
        <authorList>
            <person name="Ma L."/>
            <person name="Dong C."/>
            <person name="Song C."/>
            <person name="Wang X."/>
            <person name="Zheng X."/>
            <person name="Niu Y."/>
            <person name="Chen S."/>
            <person name="Feng W."/>
        </authorList>
    </citation>
    <scope>NUCLEOTIDE SEQUENCE [LARGE SCALE GENOMIC DNA]</scope>
    <source>
        <strain evidence="2">DH-2019</strain>
    </source>
</reference>
<dbReference type="Gene3D" id="2.40.70.10">
    <property type="entry name" value="Acid Proteases"/>
    <property type="match status" value="1"/>
</dbReference>
<gene>
    <name evidence="2" type="ORF">DH2020_042793</name>
</gene>
<dbReference type="PROSITE" id="PS00141">
    <property type="entry name" value="ASP_PROTEASE"/>
    <property type="match status" value="1"/>
</dbReference>
<sequence>MIMTEEEELSYVHTTPDTDDTLNPPLNQMEEIQISLNAISGEDGITTMRLFGEIGATKLHILVDSGSTLSFIQAATTKKLGCKVEPAKPLLVRVANGQRMVSSQKATGFKWTMQGHVFTYSFRLLDNEGCDLILGGDWLKACTPIELDYENMTFTVTYQGKRGKRVKIQALTSMVECKLIWDPLFIN</sequence>
<protein>
    <submittedName>
        <fullName evidence="2">Uncharacterized protein</fullName>
    </submittedName>
</protein>
<dbReference type="InterPro" id="IPR021109">
    <property type="entry name" value="Peptidase_aspartic_dom_sf"/>
</dbReference>
<evidence type="ECO:0000313" key="2">
    <source>
        <dbReference type="EMBL" id="KAK6123472.1"/>
    </source>
</evidence>
<dbReference type="SUPFAM" id="SSF50630">
    <property type="entry name" value="Acid proteases"/>
    <property type="match status" value="1"/>
</dbReference>
<dbReference type="Proteomes" id="UP001318860">
    <property type="component" value="Unassembled WGS sequence"/>
</dbReference>
<dbReference type="InterPro" id="IPR001969">
    <property type="entry name" value="Aspartic_peptidase_AS"/>
</dbReference>
<name>A0ABR0UM92_REHGL</name>